<dbReference type="PRINTS" id="PR00033">
    <property type="entry name" value="HTHASNC"/>
</dbReference>
<dbReference type="SMART" id="SM00344">
    <property type="entry name" value="HTH_ASNC"/>
    <property type="match status" value="1"/>
</dbReference>
<evidence type="ECO:0000313" key="5">
    <source>
        <dbReference type="EMBL" id="SEM75266.1"/>
    </source>
</evidence>
<dbReference type="PROSITE" id="PS50956">
    <property type="entry name" value="HTH_ASNC_2"/>
    <property type="match status" value="1"/>
</dbReference>
<dbReference type="Proteomes" id="UP000198984">
    <property type="component" value="Unassembled WGS sequence"/>
</dbReference>
<accession>A0A1H8AXP5</accession>
<dbReference type="RefSeq" id="WP_089917278.1">
    <property type="nucleotide sequence ID" value="NZ_FOBB01000006.1"/>
</dbReference>
<keyword evidence="1" id="KW-0805">Transcription regulation</keyword>
<proteinExistence type="predicted"/>
<dbReference type="Gene3D" id="1.10.10.10">
    <property type="entry name" value="Winged helix-like DNA-binding domain superfamily/Winged helix DNA-binding domain"/>
    <property type="match status" value="1"/>
</dbReference>
<dbReference type="Gene3D" id="3.30.70.920">
    <property type="match status" value="1"/>
</dbReference>
<keyword evidence="2" id="KW-0238">DNA-binding</keyword>
<evidence type="ECO:0000256" key="3">
    <source>
        <dbReference type="ARBA" id="ARBA00023163"/>
    </source>
</evidence>
<dbReference type="InterPro" id="IPR036390">
    <property type="entry name" value="WH_DNA-bd_sf"/>
</dbReference>
<dbReference type="Pfam" id="PF01037">
    <property type="entry name" value="AsnC_trans_reg"/>
    <property type="match status" value="1"/>
</dbReference>
<dbReference type="InterPro" id="IPR019888">
    <property type="entry name" value="Tscrpt_reg_AsnC-like"/>
</dbReference>
<dbReference type="InterPro" id="IPR019885">
    <property type="entry name" value="Tscrpt_reg_HTH_AsnC-type_CS"/>
</dbReference>
<evidence type="ECO:0000256" key="1">
    <source>
        <dbReference type="ARBA" id="ARBA00023015"/>
    </source>
</evidence>
<dbReference type="Pfam" id="PF13412">
    <property type="entry name" value="HTH_24"/>
    <property type="match status" value="1"/>
</dbReference>
<dbReference type="SUPFAM" id="SSF54909">
    <property type="entry name" value="Dimeric alpha+beta barrel"/>
    <property type="match status" value="1"/>
</dbReference>
<dbReference type="InterPro" id="IPR011991">
    <property type="entry name" value="ArsR-like_HTH"/>
</dbReference>
<reference evidence="5 6" key="1">
    <citation type="submission" date="2016-10" db="EMBL/GenBank/DDBJ databases">
        <authorList>
            <person name="de Groot N.N."/>
        </authorList>
    </citation>
    <scope>NUCLEOTIDE SEQUENCE [LARGE SCALE GENOMIC DNA]</scope>
    <source>
        <strain evidence="5 6">DSM 21039</strain>
    </source>
</reference>
<dbReference type="PROSITE" id="PS00519">
    <property type="entry name" value="HTH_ASNC_1"/>
    <property type="match status" value="1"/>
</dbReference>
<dbReference type="OrthoDB" id="9800326at2"/>
<organism evidence="5 6">
    <name type="scientific">Chitinophaga rupis</name>
    <dbReference type="NCBI Taxonomy" id="573321"/>
    <lineage>
        <taxon>Bacteria</taxon>
        <taxon>Pseudomonadati</taxon>
        <taxon>Bacteroidota</taxon>
        <taxon>Chitinophagia</taxon>
        <taxon>Chitinophagales</taxon>
        <taxon>Chitinophagaceae</taxon>
        <taxon>Chitinophaga</taxon>
    </lineage>
</organism>
<dbReference type="STRING" id="573321.SAMN04488505_10649"/>
<dbReference type="InterPro" id="IPR000485">
    <property type="entry name" value="AsnC-type_HTH_dom"/>
</dbReference>
<keyword evidence="3" id="KW-0804">Transcription</keyword>
<protein>
    <submittedName>
        <fullName evidence="5">Transcriptional regulator, AsnC family</fullName>
    </submittedName>
</protein>
<dbReference type="AlphaFoldDB" id="A0A1H8AXP5"/>
<dbReference type="GO" id="GO:0043565">
    <property type="term" value="F:sequence-specific DNA binding"/>
    <property type="evidence" value="ECO:0007669"/>
    <property type="project" value="InterPro"/>
</dbReference>
<dbReference type="PANTHER" id="PTHR30154">
    <property type="entry name" value="LEUCINE-RESPONSIVE REGULATORY PROTEIN"/>
    <property type="match status" value="1"/>
</dbReference>
<gene>
    <name evidence="5" type="ORF">SAMN04488505_10649</name>
</gene>
<evidence type="ECO:0000259" key="4">
    <source>
        <dbReference type="PROSITE" id="PS50956"/>
    </source>
</evidence>
<dbReference type="GO" id="GO:0006355">
    <property type="term" value="P:regulation of DNA-templated transcription"/>
    <property type="evidence" value="ECO:0007669"/>
    <property type="project" value="UniProtKB-ARBA"/>
</dbReference>
<dbReference type="SUPFAM" id="SSF46785">
    <property type="entry name" value="Winged helix' DNA-binding domain"/>
    <property type="match status" value="1"/>
</dbReference>
<keyword evidence="6" id="KW-1185">Reference proteome</keyword>
<name>A0A1H8AXP5_9BACT</name>
<dbReference type="InterPro" id="IPR036388">
    <property type="entry name" value="WH-like_DNA-bd_sf"/>
</dbReference>
<dbReference type="GO" id="GO:0043200">
    <property type="term" value="P:response to amino acid"/>
    <property type="evidence" value="ECO:0007669"/>
    <property type="project" value="TreeGrafter"/>
</dbReference>
<dbReference type="PANTHER" id="PTHR30154:SF53">
    <property type="entry name" value="HTH-TYPE TRANSCRIPTIONAL REGULATOR LRPC"/>
    <property type="match status" value="1"/>
</dbReference>
<dbReference type="FunFam" id="1.10.10.10:FF:000186">
    <property type="entry name" value="AsnC family transcriptional regulator"/>
    <property type="match status" value="1"/>
</dbReference>
<dbReference type="CDD" id="cd00090">
    <property type="entry name" value="HTH_ARSR"/>
    <property type="match status" value="1"/>
</dbReference>
<evidence type="ECO:0000313" key="6">
    <source>
        <dbReference type="Proteomes" id="UP000198984"/>
    </source>
</evidence>
<dbReference type="InterPro" id="IPR019887">
    <property type="entry name" value="Tscrpt_reg_AsnC/Lrp_C"/>
</dbReference>
<dbReference type="InterPro" id="IPR011008">
    <property type="entry name" value="Dimeric_a/b-barrel"/>
</dbReference>
<dbReference type="EMBL" id="FOBB01000006">
    <property type="protein sequence ID" value="SEM75266.1"/>
    <property type="molecule type" value="Genomic_DNA"/>
</dbReference>
<sequence length="145" mass="15977">MQLDELHKAILNELQQNARISNAELGRRIGLTAPAVGERIKRMEEAGIIKGFGTHIDFRSLQYTEKALIGVKLPHAHTDTFLKATEKIAGITDIVRVTGEYCFFVSVTVSTRAELDVILDQFGAYGETVTYGVLSEPVEGKAIML</sequence>
<dbReference type="GO" id="GO:0005829">
    <property type="term" value="C:cytosol"/>
    <property type="evidence" value="ECO:0007669"/>
    <property type="project" value="TreeGrafter"/>
</dbReference>
<feature type="domain" description="HTH asnC-type" evidence="4">
    <location>
        <begin position="3"/>
        <end position="72"/>
    </location>
</feature>
<evidence type="ECO:0000256" key="2">
    <source>
        <dbReference type="ARBA" id="ARBA00023125"/>
    </source>
</evidence>